<organism evidence="1 2">
    <name type="scientific">Thiothrix lacustris</name>
    <dbReference type="NCBI Taxonomy" id="525917"/>
    <lineage>
        <taxon>Bacteria</taxon>
        <taxon>Pseudomonadati</taxon>
        <taxon>Pseudomonadota</taxon>
        <taxon>Gammaproteobacteria</taxon>
        <taxon>Thiotrichales</taxon>
        <taxon>Thiotrichaceae</taxon>
        <taxon>Thiothrix</taxon>
    </lineage>
</organism>
<accession>A0A1Y1QKI1</accession>
<dbReference type="InterPro" id="IPR001353">
    <property type="entry name" value="Proteasome_sua/b"/>
</dbReference>
<reference evidence="1 2" key="1">
    <citation type="submission" date="2017-01" db="EMBL/GenBank/DDBJ databases">
        <title>Novel large sulfur bacteria in the metagenomes of groundwater-fed chemosynthetic microbial mats in the Lake Huron basin.</title>
        <authorList>
            <person name="Sharrar A.M."/>
            <person name="Flood B.E."/>
            <person name="Bailey J.V."/>
            <person name="Jones D.S."/>
            <person name="Biddanda B."/>
            <person name="Ruberg S.A."/>
            <person name="Marcus D.N."/>
            <person name="Dick G.J."/>
        </authorList>
    </citation>
    <scope>NUCLEOTIDE SEQUENCE [LARGE SCALE GENOMIC DNA]</scope>
    <source>
        <strain evidence="1">A8</strain>
    </source>
</reference>
<gene>
    <name evidence="1" type="ORF">BWK73_26675</name>
</gene>
<dbReference type="Proteomes" id="UP000192491">
    <property type="component" value="Unassembled WGS sequence"/>
</dbReference>
<name>A0A1Y1QKI1_9GAMM</name>
<dbReference type="InterPro" id="IPR016545">
    <property type="entry name" value="UCP009120_prtse"/>
</dbReference>
<comment type="caution">
    <text evidence="1">The sequence shown here is derived from an EMBL/GenBank/DDBJ whole genome shotgun (WGS) entry which is preliminary data.</text>
</comment>
<dbReference type="InterPro" id="IPR029055">
    <property type="entry name" value="Ntn_hydrolases_N"/>
</dbReference>
<keyword evidence="1" id="KW-0647">Proteasome</keyword>
<dbReference type="GO" id="GO:0051603">
    <property type="term" value="P:proteolysis involved in protein catabolic process"/>
    <property type="evidence" value="ECO:0007669"/>
    <property type="project" value="InterPro"/>
</dbReference>
<dbReference type="GO" id="GO:0005839">
    <property type="term" value="C:proteasome core complex"/>
    <property type="evidence" value="ECO:0007669"/>
    <property type="project" value="InterPro"/>
</dbReference>
<evidence type="ECO:0000313" key="2">
    <source>
        <dbReference type="Proteomes" id="UP000192491"/>
    </source>
</evidence>
<dbReference type="STRING" id="1123401.GCA_000621325_03493"/>
<evidence type="ECO:0000313" key="1">
    <source>
        <dbReference type="EMBL" id="OQX07953.1"/>
    </source>
</evidence>
<proteinExistence type="predicted"/>
<protein>
    <submittedName>
        <fullName evidence="1">Proteasome-type protease</fullName>
    </submittedName>
</protein>
<dbReference type="Gene3D" id="3.60.20.10">
    <property type="entry name" value="Glutamine Phosphoribosylpyrophosphate, subunit 1, domain 1"/>
    <property type="match status" value="1"/>
</dbReference>
<dbReference type="GO" id="GO:0008233">
    <property type="term" value="F:peptidase activity"/>
    <property type="evidence" value="ECO:0007669"/>
    <property type="project" value="UniProtKB-KW"/>
</dbReference>
<dbReference type="PIRSF" id="PIRSF009120">
    <property type="entry name" value="UCP009120_prtse"/>
    <property type="match status" value="1"/>
</dbReference>
<keyword evidence="1" id="KW-0645">Protease</keyword>
<sequence length="249" mass="27820">MTYCIGISLDEGLVLTSDSRTNAGIDHVSTYSKMHRCVTTPDRCLVIMSAGNLATTQGVIQQIRRDVSEGAPRNINTLTYLADVADYLGDVLVTRIRKHTEQTGFVPDATLVLGGQIQGRNPNIYMIYPQGNYITSSADTPYLQIGESKYGKPVLDRFITRDASLEDAAICSLISMDSTMKSNASVGPPIEVLIYARDQFTTPKHYKFEAEDPYLLEIRHEWANQLNRAFRSMPRLEVHTKPDNTLRTV</sequence>
<dbReference type="AlphaFoldDB" id="A0A1Y1QKI1"/>
<dbReference type="Pfam" id="PF00227">
    <property type="entry name" value="Proteasome"/>
    <property type="match status" value="1"/>
</dbReference>
<keyword evidence="1" id="KW-0378">Hydrolase</keyword>
<dbReference type="SUPFAM" id="SSF56235">
    <property type="entry name" value="N-terminal nucleophile aminohydrolases (Ntn hydrolases)"/>
    <property type="match status" value="1"/>
</dbReference>
<dbReference type="EMBL" id="MTEJ01000191">
    <property type="protein sequence ID" value="OQX07953.1"/>
    <property type="molecule type" value="Genomic_DNA"/>
</dbReference>